<dbReference type="SUPFAM" id="SSF160719">
    <property type="entry name" value="gpW/gp25-like"/>
    <property type="match status" value="1"/>
</dbReference>
<sequence>MNHLGFPYRHDARGRTAEADSYHRHVANLVEQTLLTAPGERVNRPEFGAGLLELVFEPGAETLSEATEFLVRSSLQRWLQDVVQIDELLVHQDEGELVVELVYTVLSSGARLSQEIRRAGT</sequence>
<protein>
    <submittedName>
        <fullName evidence="2">Phage baseplate assembly protein W</fullName>
    </submittedName>
</protein>
<dbReference type="RefSeq" id="WP_035247766.1">
    <property type="nucleotide sequence ID" value="NZ_AQQY01000001.1"/>
</dbReference>
<accession>A0A058ZR97</accession>
<gene>
    <name evidence="2" type="ORF">ATO10_02940</name>
</gene>
<dbReference type="AlphaFoldDB" id="A0A058ZR97"/>
<dbReference type="Gene3D" id="3.10.450.40">
    <property type="match status" value="1"/>
</dbReference>
<evidence type="ECO:0000313" key="2">
    <source>
        <dbReference type="EMBL" id="KCV83682.1"/>
    </source>
</evidence>
<proteinExistence type="predicted"/>
<evidence type="ECO:0000259" key="1">
    <source>
        <dbReference type="Pfam" id="PF04965"/>
    </source>
</evidence>
<feature type="domain" description="IraD/Gp25-like" evidence="1">
    <location>
        <begin position="21"/>
        <end position="107"/>
    </location>
</feature>
<keyword evidence="3" id="KW-1185">Reference proteome</keyword>
<name>A0A058ZR97_9RHOB</name>
<dbReference type="EMBL" id="AQQY01000001">
    <property type="protein sequence ID" value="KCV83682.1"/>
    <property type="molecule type" value="Genomic_DNA"/>
</dbReference>
<dbReference type="Pfam" id="PF04965">
    <property type="entry name" value="GPW_gp25"/>
    <property type="match status" value="1"/>
</dbReference>
<comment type="caution">
    <text evidence="2">The sequence shown here is derived from an EMBL/GenBank/DDBJ whole genome shotgun (WGS) entry which is preliminary data.</text>
</comment>
<dbReference type="OrthoDB" id="9802846at2"/>
<organism evidence="2 3">
    <name type="scientific">Actibacterium atlanticum</name>
    <dbReference type="NCBI Taxonomy" id="1461693"/>
    <lineage>
        <taxon>Bacteria</taxon>
        <taxon>Pseudomonadati</taxon>
        <taxon>Pseudomonadota</taxon>
        <taxon>Alphaproteobacteria</taxon>
        <taxon>Rhodobacterales</taxon>
        <taxon>Roseobacteraceae</taxon>
        <taxon>Actibacterium</taxon>
    </lineage>
</organism>
<dbReference type="STRING" id="1461693.ATO10_02940"/>
<evidence type="ECO:0000313" key="3">
    <source>
        <dbReference type="Proteomes" id="UP000024836"/>
    </source>
</evidence>
<reference evidence="2 3" key="1">
    <citation type="submission" date="2013-04" db="EMBL/GenBank/DDBJ databases">
        <title>Shimia sp. 22II-S11-Z10 Genome Sequencing.</title>
        <authorList>
            <person name="Lai Q."/>
            <person name="Li G."/>
            <person name="Shao Z."/>
        </authorList>
    </citation>
    <scope>NUCLEOTIDE SEQUENCE [LARGE SCALE GENOMIC DNA]</scope>
    <source>
        <strain evidence="3">22II-S11-Z10</strain>
    </source>
</reference>
<dbReference type="eggNOG" id="COG3628">
    <property type="taxonomic scope" value="Bacteria"/>
</dbReference>
<dbReference type="InterPro" id="IPR007048">
    <property type="entry name" value="IraD/Gp25-like"/>
</dbReference>
<dbReference type="Proteomes" id="UP000024836">
    <property type="component" value="Unassembled WGS sequence"/>
</dbReference>